<accession>A0A0L7L6U7</accession>
<protein>
    <submittedName>
        <fullName evidence="4">F-box only protein 11</fullName>
    </submittedName>
</protein>
<dbReference type="InterPro" id="IPR001810">
    <property type="entry name" value="F-box_dom"/>
</dbReference>
<proteinExistence type="predicted"/>
<dbReference type="PROSITE" id="PS50181">
    <property type="entry name" value="FBOX"/>
    <property type="match status" value="1"/>
</dbReference>
<dbReference type="InterPro" id="IPR051550">
    <property type="entry name" value="SCF-Subunits/Alg-Epimerases"/>
</dbReference>
<organism evidence="4 5">
    <name type="scientific">Operophtera brumata</name>
    <name type="common">Winter moth</name>
    <name type="synonym">Phalaena brumata</name>
    <dbReference type="NCBI Taxonomy" id="104452"/>
    <lineage>
        <taxon>Eukaryota</taxon>
        <taxon>Metazoa</taxon>
        <taxon>Ecdysozoa</taxon>
        <taxon>Arthropoda</taxon>
        <taxon>Hexapoda</taxon>
        <taxon>Insecta</taxon>
        <taxon>Pterygota</taxon>
        <taxon>Neoptera</taxon>
        <taxon>Endopterygota</taxon>
        <taxon>Lepidoptera</taxon>
        <taxon>Glossata</taxon>
        <taxon>Ditrysia</taxon>
        <taxon>Geometroidea</taxon>
        <taxon>Geometridae</taxon>
        <taxon>Larentiinae</taxon>
        <taxon>Operophtera</taxon>
    </lineage>
</organism>
<dbReference type="PANTHER" id="PTHR22990">
    <property type="entry name" value="F-BOX ONLY PROTEIN"/>
    <property type="match status" value="1"/>
</dbReference>
<dbReference type="Proteomes" id="UP000037510">
    <property type="component" value="Unassembled WGS sequence"/>
</dbReference>
<dbReference type="PROSITE" id="PS51257">
    <property type="entry name" value="PROKAR_LIPOPROTEIN"/>
    <property type="match status" value="1"/>
</dbReference>
<sequence>MCRFAGEPCEVPCPNNVSGSAMAATAACAGPSGSGTGGGSPPVPAAAPASTAGHHSPYDLRRKSPPAYHEPGPSGSCSLPARKRPRTSLSQGVDVCNVSQYLQYELPDEVLLCILSHLTERDLCRVSQVCKRFNTIANDTELWKSLYQSVFEYDTPLMHPAPCQFEFVAPDECDADNPWKESFRQLYYGIHREAESTLTFAEGASRAYAGHMTLKFSPDATSTMQHHKHYCLEVSDNCSPTIDHCIIRSASVDLTYAGHMTLKFSPDATSTMQHHKHYCLEVSDNCSPTIDHCIIRSASVGQYS</sequence>
<feature type="region of interest" description="Disordered" evidence="2">
    <location>
        <begin position="26"/>
        <end position="83"/>
    </location>
</feature>
<feature type="domain" description="F-box" evidence="3">
    <location>
        <begin position="100"/>
        <end position="146"/>
    </location>
</feature>
<comment type="caution">
    <text evidence="4">The sequence shown here is derived from an EMBL/GenBank/DDBJ whole genome shotgun (WGS) entry which is preliminary data.</text>
</comment>
<dbReference type="InterPro" id="IPR036047">
    <property type="entry name" value="F-box-like_dom_sf"/>
</dbReference>
<reference evidence="4 5" key="1">
    <citation type="journal article" date="2015" name="Genome Biol. Evol.">
        <title>The genome of winter moth (Operophtera brumata) provides a genomic perspective on sexual dimorphism and phenology.</title>
        <authorList>
            <person name="Derks M.F."/>
            <person name="Smit S."/>
            <person name="Salis L."/>
            <person name="Schijlen E."/>
            <person name="Bossers A."/>
            <person name="Mateman C."/>
            <person name="Pijl A.S."/>
            <person name="de Ridder D."/>
            <person name="Groenen M.A."/>
            <person name="Visser M.E."/>
            <person name="Megens H.J."/>
        </authorList>
    </citation>
    <scope>NUCLEOTIDE SEQUENCE [LARGE SCALE GENOMIC DNA]</scope>
    <source>
        <strain evidence="4">WM2013NL</strain>
        <tissue evidence="4">Head and thorax</tissue>
    </source>
</reference>
<dbReference type="GO" id="GO:0006511">
    <property type="term" value="P:ubiquitin-dependent protein catabolic process"/>
    <property type="evidence" value="ECO:0007669"/>
    <property type="project" value="TreeGrafter"/>
</dbReference>
<evidence type="ECO:0000256" key="1">
    <source>
        <dbReference type="ARBA" id="ARBA00022737"/>
    </source>
</evidence>
<evidence type="ECO:0000313" key="4">
    <source>
        <dbReference type="EMBL" id="KOB71120.1"/>
    </source>
</evidence>
<dbReference type="AlphaFoldDB" id="A0A0L7L6U7"/>
<dbReference type="Gene3D" id="1.20.1280.50">
    <property type="match status" value="1"/>
</dbReference>
<gene>
    <name evidence="4" type="ORF">OBRU01_14732</name>
</gene>
<dbReference type="PANTHER" id="PTHR22990:SF20">
    <property type="entry name" value="F-BOX ONLY PROTEIN 11"/>
    <property type="match status" value="1"/>
</dbReference>
<evidence type="ECO:0000313" key="5">
    <source>
        <dbReference type="Proteomes" id="UP000037510"/>
    </source>
</evidence>
<dbReference type="Pfam" id="PF12937">
    <property type="entry name" value="F-box-like"/>
    <property type="match status" value="1"/>
</dbReference>
<evidence type="ECO:0000259" key="3">
    <source>
        <dbReference type="PROSITE" id="PS50181"/>
    </source>
</evidence>
<dbReference type="EMBL" id="JTDY01002603">
    <property type="protein sequence ID" value="KOB71120.1"/>
    <property type="molecule type" value="Genomic_DNA"/>
</dbReference>
<keyword evidence="1" id="KW-0677">Repeat</keyword>
<keyword evidence="5" id="KW-1185">Reference proteome</keyword>
<dbReference type="GO" id="GO:0042981">
    <property type="term" value="P:regulation of apoptotic process"/>
    <property type="evidence" value="ECO:0007669"/>
    <property type="project" value="TreeGrafter"/>
</dbReference>
<dbReference type="STRING" id="104452.A0A0L7L6U7"/>
<name>A0A0L7L6U7_OPEBR</name>
<dbReference type="SUPFAM" id="SSF81383">
    <property type="entry name" value="F-box domain"/>
    <property type="match status" value="1"/>
</dbReference>
<dbReference type="SMART" id="SM00256">
    <property type="entry name" value="FBOX"/>
    <property type="match status" value="1"/>
</dbReference>
<dbReference type="FunFam" id="1.20.1280.50:FF:000003">
    <property type="entry name" value="F-box only protein 11"/>
    <property type="match status" value="1"/>
</dbReference>
<evidence type="ECO:0000256" key="2">
    <source>
        <dbReference type="SAM" id="MobiDB-lite"/>
    </source>
</evidence>